<dbReference type="GO" id="GO:0033149">
    <property type="term" value="F:FFAT motif binding"/>
    <property type="evidence" value="ECO:0007669"/>
    <property type="project" value="TreeGrafter"/>
</dbReference>
<dbReference type="AlphaFoldDB" id="A0A5E4MCM2"/>
<evidence type="ECO:0000313" key="8">
    <source>
        <dbReference type="Proteomes" id="UP000325440"/>
    </source>
</evidence>
<evidence type="ECO:0000256" key="5">
    <source>
        <dbReference type="ARBA" id="ARBA00023136"/>
    </source>
</evidence>
<feature type="domain" description="MSP" evidence="6">
    <location>
        <begin position="62"/>
        <end position="166"/>
    </location>
</feature>
<accession>A0A5E4MCM2</accession>
<dbReference type="GO" id="GO:0090158">
    <property type="term" value="P:endoplasmic reticulum membrane organization"/>
    <property type="evidence" value="ECO:0007669"/>
    <property type="project" value="TreeGrafter"/>
</dbReference>
<dbReference type="GO" id="GO:0005789">
    <property type="term" value="C:endoplasmic reticulum membrane"/>
    <property type="evidence" value="ECO:0007669"/>
    <property type="project" value="InterPro"/>
</dbReference>
<proteinExistence type="inferred from homology"/>
<dbReference type="Gene3D" id="2.60.40.10">
    <property type="entry name" value="Immunoglobulins"/>
    <property type="match status" value="1"/>
</dbReference>
<keyword evidence="3" id="KW-0812">Transmembrane</keyword>
<reference evidence="7 8" key="1">
    <citation type="submission" date="2019-08" db="EMBL/GenBank/DDBJ databases">
        <authorList>
            <person name="Alioto T."/>
            <person name="Alioto T."/>
            <person name="Gomez Garrido J."/>
        </authorList>
    </citation>
    <scope>NUCLEOTIDE SEQUENCE [LARGE SCALE GENOMIC DNA]</scope>
</reference>
<organism evidence="7 8">
    <name type="scientific">Cinara cedri</name>
    <dbReference type="NCBI Taxonomy" id="506608"/>
    <lineage>
        <taxon>Eukaryota</taxon>
        <taxon>Metazoa</taxon>
        <taxon>Ecdysozoa</taxon>
        <taxon>Arthropoda</taxon>
        <taxon>Hexapoda</taxon>
        <taxon>Insecta</taxon>
        <taxon>Pterygota</taxon>
        <taxon>Neoptera</taxon>
        <taxon>Paraneoptera</taxon>
        <taxon>Hemiptera</taxon>
        <taxon>Sternorrhyncha</taxon>
        <taxon>Aphidomorpha</taxon>
        <taxon>Aphidoidea</taxon>
        <taxon>Aphididae</taxon>
        <taxon>Lachninae</taxon>
        <taxon>Cinara</taxon>
    </lineage>
</organism>
<evidence type="ECO:0000313" key="7">
    <source>
        <dbReference type="EMBL" id="VVC27005.1"/>
    </source>
</evidence>
<evidence type="ECO:0000256" key="3">
    <source>
        <dbReference type="ARBA" id="ARBA00022692"/>
    </source>
</evidence>
<dbReference type="InterPro" id="IPR016763">
    <property type="entry name" value="VAP"/>
</dbReference>
<dbReference type="InterPro" id="IPR013783">
    <property type="entry name" value="Ig-like_fold"/>
</dbReference>
<evidence type="ECO:0000259" key="6">
    <source>
        <dbReference type="PROSITE" id="PS50202"/>
    </source>
</evidence>
<dbReference type="InterPro" id="IPR000535">
    <property type="entry name" value="MSP_dom"/>
</dbReference>
<dbReference type="InterPro" id="IPR008962">
    <property type="entry name" value="PapD-like_sf"/>
</dbReference>
<dbReference type="PANTHER" id="PTHR10809">
    <property type="entry name" value="VESICLE-ASSOCIATED MEMBRANE PROTEIN-ASSOCIATED PROTEIN"/>
    <property type="match status" value="1"/>
</dbReference>
<dbReference type="OrthoDB" id="264603at2759"/>
<comment type="similarity">
    <text evidence="2">Belongs to the VAMP-associated protein (VAP) (TC 9.B.17) family.</text>
</comment>
<dbReference type="SUPFAM" id="SSF49354">
    <property type="entry name" value="PapD-like"/>
    <property type="match status" value="1"/>
</dbReference>
<name>A0A5E4MCM2_9HEMI</name>
<dbReference type="EMBL" id="CABPRJ010000056">
    <property type="protein sequence ID" value="VVC27005.1"/>
    <property type="molecule type" value="Genomic_DNA"/>
</dbReference>
<dbReference type="Proteomes" id="UP000325440">
    <property type="component" value="Unassembled WGS sequence"/>
</dbReference>
<evidence type="ECO:0000256" key="1">
    <source>
        <dbReference type="ARBA" id="ARBA00004211"/>
    </source>
</evidence>
<gene>
    <name evidence="7" type="ORF">CINCED_3A000343</name>
</gene>
<sequence length="166" mass="18803">MSSKTEQIVLIEPPHVLIFKGIECKPGRTVFLEITPPRRTKIIDPIVVQTRTPFQSSISISQLKVRECDIANVSVYIAYGSFTEPVQAVMVLNNPSNKKIAFKIKTTAPKGYYARPNYGELIPKEKAEILVILQPFNYDANEKNKHRFLVQTVVLLTLLLTMEKMA</sequence>
<protein>
    <submittedName>
        <fullName evidence="7">Major sperm protein (MSP) domain,Immunoglobulin-like fold,PapD-like</fullName>
    </submittedName>
</protein>
<keyword evidence="8" id="KW-1185">Reference proteome</keyword>
<dbReference type="GO" id="GO:0005886">
    <property type="term" value="C:plasma membrane"/>
    <property type="evidence" value="ECO:0007669"/>
    <property type="project" value="TreeGrafter"/>
</dbReference>
<dbReference type="Pfam" id="PF00635">
    <property type="entry name" value="Motile_Sperm"/>
    <property type="match status" value="1"/>
</dbReference>
<evidence type="ECO:0000256" key="4">
    <source>
        <dbReference type="ARBA" id="ARBA00022989"/>
    </source>
</evidence>
<dbReference type="GO" id="GO:0061817">
    <property type="term" value="P:endoplasmic reticulum-plasma membrane tethering"/>
    <property type="evidence" value="ECO:0007669"/>
    <property type="project" value="TreeGrafter"/>
</dbReference>
<dbReference type="PROSITE" id="PS50202">
    <property type="entry name" value="MSP"/>
    <property type="match status" value="1"/>
</dbReference>
<dbReference type="PANTHER" id="PTHR10809:SF6">
    <property type="entry name" value="AT11025P-RELATED"/>
    <property type="match status" value="1"/>
</dbReference>
<keyword evidence="5" id="KW-0472">Membrane</keyword>
<evidence type="ECO:0000256" key="2">
    <source>
        <dbReference type="ARBA" id="ARBA00008932"/>
    </source>
</evidence>
<comment type="subcellular location">
    <subcellularLocation>
        <location evidence="1">Membrane</location>
        <topology evidence="1">Single-pass type IV membrane protein</topology>
    </subcellularLocation>
</comment>
<keyword evidence="4" id="KW-1133">Transmembrane helix</keyword>